<dbReference type="InterPro" id="IPR036259">
    <property type="entry name" value="MFS_trans_sf"/>
</dbReference>
<keyword evidence="5 6" id="KW-0472">Membrane</keyword>
<feature type="transmembrane region" description="Helical" evidence="6">
    <location>
        <begin position="373"/>
        <end position="391"/>
    </location>
</feature>
<evidence type="ECO:0000256" key="1">
    <source>
        <dbReference type="ARBA" id="ARBA00004141"/>
    </source>
</evidence>
<accession>A0A9J6C1S7</accession>
<dbReference type="Proteomes" id="UP001107558">
    <property type="component" value="Chromosome 2"/>
</dbReference>
<evidence type="ECO:0000256" key="2">
    <source>
        <dbReference type="ARBA" id="ARBA00022448"/>
    </source>
</evidence>
<evidence type="ECO:0000256" key="5">
    <source>
        <dbReference type="ARBA" id="ARBA00023136"/>
    </source>
</evidence>
<evidence type="ECO:0000256" key="6">
    <source>
        <dbReference type="SAM" id="Phobius"/>
    </source>
</evidence>
<dbReference type="Gene3D" id="1.20.1250.20">
    <property type="entry name" value="MFS general substrate transporter like domains"/>
    <property type="match status" value="1"/>
</dbReference>
<dbReference type="GO" id="GO:0016020">
    <property type="term" value="C:membrane"/>
    <property type="evidence" value="ECO:0007669"/>
    <property type="project" value="UniProtKB-SubCell"/>
</dbReference>
<feature type="transmembrane region" description="Helical" evidence="6">
    <location>
        <begin position="125"/>
        <end position="148"/>
    </location>
</feature>
<feature type="transmembrane region" description="Helical" evidence="6">
    <location>
        <begin position="398"/>
        <end position="416"/>
    </location>
</feature>
<feature type="transmembrane region" description="Helical" evidence="6">
    <location>
        <begin position="422"/>
        <end position="445"/>
    </location>
</feature>
<keyword evidence="3 6" id="KW-0812">Transmembrane</keyword>
<reference evidence="8" key="1">
    <citation type="submission" date="2021-03" db="EMBL/GenBank/DDBJ databases">
        <title>Chromosome level genome of the anhydrobiotic midge Polypedilum vanderplanki.</title>
        <authorList>
            <person name="Yoshida Y."/>
            <person name="Kikawada T."/>
            <person name="Gusev O."/>
        </authorList>
    </citation>
    <scope>NUCLEOTIDE SEQUENCE</scope>
    <source>
        <strain evidence="8">NIAS01</strain>
        <tissue evidence="8">Whole body or cell culture</tissue>
    </source>
</reference>
<evidence type="ECO:0000313" key="8">
    <source>
        <dbReference type="EMBL" id="KAG5675991.1"/>
    </source>
</evidence>
<dbReference type="PROSITE" id="PS50850">
    <property type="entry name" value="MFS"/>
    <property type="match status" value="1"/>
</dbReference>
<dbReference type="PANTHER" id="PTHR23511:SF37">
    <property type="entry name" value="MAJOR FACILITATOR SUPERFAMILY (MFS) PROFILE DOMAIN-CONTAINING PROTEIN-RELATED"/>
    <property type="match status" value="1"/>
</dbReference>
<dbReference type="OrthoDB" id="10262656at2759"/>
<dbReference type="InterPro" id="IPR005829">
    <property type="entry name" value="Sugar_transporter_CS"/>
</dbReference>
<dbReference type="PROSITE" id="PS00217">
    <property type="entry name" value="SUGAR_TRANSPORT_2"/>
    <property type="match status" value="1"/>
</dbReference>
<feature type="transmembrane region" description="Helical" evidence="6">
    <location>
        <begin position="101"/>
        <end position="119"/>
    </location>
</feature>
<sequence length="507" mass="56657">MKKKWRNNLRGVNKSDAISYEDALVKIGFGQVQVELVFAIMLVLINVFNETMGISNLIPAAECDLQLTSSSKGLLSSMVFFGIMVSGYIWGYLGDTQGRRWVILWCLLFSTIFTIISAFVNNFGLFLACRFFTGVFVGGYSGVMYAYISEFNFAKYRAAMISWSSIAIGLSMTFMPLMALCILKYDFNYELYPGYHFRPWRLVLLVYALPGVIAGLWVSTRLRESPRFLLSVKRDDEALEVVKWMQITNRRKNTEIFEIKKLKPEPNPFGSGKSYKGIKAIMMSLKDQTLPLIKPPYIIQFIVCCVLQFGTFSIAGGLNLFLPDILNNLSILEQQTQSNLQVCDISMMKASNETINTDLTCNSTVESGIYTEILILGFVHIIGYFVLALIVRPERRKAITAATFIISSVSGFVLPLLSNHYLIVACFCSFIMFAGLNVSLINAAACDIFPVNLRSMAVSLAMLVGRFGSISASNIVGNTLDNYCIHTYYGAAIIALFCFAISFIINN</sequence>
<dbReference type="GO" id="GO:0022857">
    <property type="term" value="F:transmembrane transporter activity"/>
    <property type="evidence" value="ECO:0007669"/>
    <property type="project" value="InterPro"/>
</dbReference>
<keyword evidence="9" id="KW-1185">Reference proteome</keyword>
<dbReference type="InterPro" id="IPR011701">
    <property type="entry name" value="MFS"/>
</dbReference>
<keyword evidence="2" id="KW-0813">Transport</keyword>
<evidence type="ECO:0000256" key="4">
    <source>
        <dbReference type="ARBA" id="ARBA00022989"/>
    </source>
</evidence>
<name>A0A9J6C1S7_POLVA</name>
<keyword evidence="4 6" id="KW-1133">Transmembrane helix</keyword>
<dbReference type="PANTHER" id="PTHR23511">
    <property type="entry name" value="SYNAPTIC VESICLE GLYCOPROTEIN 2"/>
    <property type="match status" value="1"/>
</dbReference>
<comment type="caution">
    <text evidence="8">The sequence shown here is derived from an EMBL/GenBank/DDBJ whole genome shotgun (WGS) entry which is preliminary data.</text>
</comment>
<dbReference type="EMBL" id="JADBJN010000002">
    <property type="protein sequence ID" value="KAG5675991.1"/>
    <property type="molecule type" value="Genomic_DNA"/>
</dbReference>
<organism evidence="8 9">
    <name type="scientific">Polypedilum vanderplanki</name>
    <name type="common">Sleeping chironomid midge</name>
    <dbReference type="NCBI Taxonomy" id="319348"/>
    <lineage>
        <taxon>Eukaryota</taxon>
        <taxon>Metazoa</taxon>
        <taxon>Ecdysozoa</taxon>
        <taxon>Arthropoda</taxon>
        <taxon>Hexapoda</taxon>
        <taxon>Insecta</taxon>
        <taxon>Pterygota</taxon>
        <taxon>Neoptera</taxon>
        <taxon>Endopterygota</taxon>
        <taxon>Diptera</taxon>
        <taxon>Nematocera</taxon>
        <taxon>Chironomoidea</taxon>
        <taxon>Chironomidae</taxon>
        <taxon>Chironominae</taxon>
        <taxon>Polypedilum</taxon>
        <taxon>Polypedilum</taxon>
    </lineage>
</organism>
<dbReference type="AlphaFoldDB" id="A0A9J6C1S7"/>
<feature type="transmembrane region" description="Helical" evidence="6">
    <location>
        <begin position="36"/>
        <end position="54"/>
    </location>
</feature>
<dbReference type="InterPro" id="IPR020846">
    <property type="entry name" value="MFS_dom"/>
</dbReference>
<evidence type="ECO:0000256" key="3">
    <source>
        <dbReference type="ARBA" id="ARBA00022692"/>
    </source>
</evidence>
<proteinExistence type="predicted"/>
<dbReference type="SUPFAM" id="SSF103473">
    <property type="entry name" value="MFS general substrate transporter"/>
    <property type="match status" value="1"/>
</dbReference>
<feature type="transmembrane region" description="Helical" evidence="6">
    <location>
        <begin position="160"/>
        <end position="180"/>
    </location>
</feature>
<evidence type="ECO:0000259" key="7">
    <source>
        <dbReference type="PROSITE" id="PS50850"/>
    </source>
</evidence>
<feature type="transmembrane region" description="Helical" evidence="6">
    <location>
        <begin position="200"/>
        <end position="218"/>
    </location>
</feature>
<feature type="transmembrane region" description="Helical" evidence="6">
    <location>
        <begin position="488"/>
        <end position="505"/>
    </location>
</feature>
<comment type="subcellular location">
    <subcellularLocation>
        <location evidence="1">Membrane</location>
        <topology evidence="1">Multi-pass membrane protein</topology>
    </subcellularLocation>
</comment>
<dbReference type="Pfam" id="PF07690">
    <property type="entry name" value="MFS_1"/>
    <property type="match status" value="1"/>
</dbReference>
<feature type="transmembrane region" description="Helical" evidence="6">
    <location>
        <begin position="457"/>
        <end position="476"/>
    </location>
</feature>
<feature type="domain" description="Major facilitator superfamily (MFS) profile" evidence="7">
    <location>
        <begin position="35"/>
        <end position="507"/>
    </location>
</feature>
<feature type="transmembrane region" description="Helical" evidence="6">
    <location>
        <begin position="297"/>
        <end position="322"/>
    </location>
</feature>
<feature type="transmembrane region" description="Helical" evidence="6">
    <location>
        <begin position="74"/>
        <end position="94"/>
    </location>
</feature>
<evidence type="ECO:0000313" key="9">
    <source>
        <dbReference type="Proteomes" id="UP001107558"/>
    </source>
</evidence>
<protein>
    <recommendedName>
        <fullName evidence="7">Major facilitator superfamily (MFS) profile domain-containing protein</fullName>
    </recommendedName>
</protein>
<gene>
    <name evidence="8" type="ORF">PVAND_005847</name>
</gene>